<dbReference type="GO" id="GO:0003678">
    <property type="term" value="F:DNA helicase activity"/>
    <property type="evidence" value="ECO:0007669"/>
    <property type="project" value="TreeGrafter"/>
</dbReference>
<dbReference type="GO" id="GO:0000712">
    <property type="term" value="P:resolution of meiotic recombination intermediates"/>
    <property type="evidence" value="ECO:0007669"/>
    <property type="project" value="TreeGrafter"/>
</dbReference>
<evidence type="ECO:0000313" key="13">
    <source>
        <dbReference type="EMBL" id="TEB29827.1"/>
    </source>
</evidence>
<evidence type="ECO:0000313" key="14">
    <source>
        <dbReference type="Proteomes" id="UP000298030"/>
    </source>
</evidence>
<dbReference type="Gene3D" id="1.10.10.10">
    <property type="entry name" value="Winged helix-like DNA-binding domain superfamily/Winged helix DNA-binding domain"/>
    <property type="match status" value="2"/>
</dbReference>
<dbReference type="InterPro" id="IPR036388">
    <property type="entry name" value="WH-like_DNA-bd_sf"/>
</dbReference>
<dbReference type="FunFam" id="1.10.150.20:FF:000013">
    <property type="entry name" value="U5 small nuclear ribonucleoprotein kDa helicase"/>
    <property type="match status" value="1"/>
</dbReference>
<feature type="region of interest" description="Disordered" evidence="10">
    <location>
        <begin position="399"/>
        <end position="426"/>
    </location>
</feature>
<dbReference type="InterPro" id="IPR004179">
    <property type="entry name" value="Sec63-dom"/>
</dbReference>
<dbReference type="Gene3D" id="1.10.3380.10">
    <property type="entry name" value="Sec63 N-terminal domain-like domain"/>
    <property type="match status" value="2"/>
</dbReference>
<dbReference type="PROSITE" id="PS51194">
    <property type="entry name" value="HELICASE_CTER"/>
    <property type="match status" value="1"/>
</dbReference>
<dbReference type="InterPro" id="IPR035892">
    <property type="entry name" value="C2_domain_sf"/>
</dbReference>
<feature type="region of interest" description="Disordered" evidence="10">
    <location>
        <begin position="182"/>
        <end position="250"/>
    </location>
</feature>
<dbReference type="Gene3D" id="2.60.40.150">
    <property type="entry name" value="C2 domain"/>
    <property type="match status" value="2"/>
</dbReference>
<feature type="domain" description="Helicase C-terminal" evidence="12">
    <location>
        <begin position="672"/>
        <end position="865"/>
    </location>
</feature>
<keyword evidence="14" id="KW-1185">Reference proteome</keyword>
<keyword evidence="7" id="KW-0067">ATP-binding</keyword>
<keyword evidence="5" id="KW-0378">Hydrolase</keyword>
<evidence type="ECO:0000256" key="4">
    <source>
        <dbReference type="ARBA" id="ARBA00022741"/>
    </source>
</evidence>
<dbReference type="InterPro" id="IPR014756">
    <property type="entry name" value="Ig_E-set"/>
</dbReference>
<dbReference type="CDD" id="cd18021">
    <property type="entry name" value="DEXHc_Brr2_2"/>
    <property type="match status" value="1"/>
</dbReference>
<feature type="compositionally biased region" description="Acidic residues" evidence="10">
    <location>
        <begin position="182"/>
        <end position="191"/>
    </location>
</feature>
<evidence type="ECO:0000256" key="2">
    <source>
        <dbReference type="ARBA" id="ARBA00012552"/>
    </source>
</evidence>
<keyword evidence="8" id="KW-0539">Nucleus</keyword>
<protein>
    <recommendedName>
        <fullName evidence="2">RNA helicase</fullName>
        <ecNumber evidence="2">3.6.4.13</ecNumber>
    </recommendedName>
</protein>
<dbReference type="InterPro" id="IPR041094">
    <property type="entry name" value="Brr2_helicase_PWI"/>
</dbReference>
<dbReference type="FunFam" id="3.40.50.300:FF:000102">
    <property type="entry name" value="RNA helicase, activating signal cointegrator 1"/>
    <property type="match status" value="1"/>
</dbReference>
<dbReference type="InterPro" id="IPR011545">
    <property type="entry name" value="DEAD/DEAH_box_helicase_dom"/>
</dbReference>
<dbReference type="FunFam" id="2.60.40.150:FF:000133">
    <property type="entry name" value="Pre-mRNA splicing helicase, putative"/>
    <property type="match status" value="1"/>
</dbReference>
<keyword evidence="4" id="KW-0547">Nucleotide-binding</keyword>
<dbReference type="EMBL" id="QPFP01000025">
    <property type="protein sequence ID" value="TEB29827.1"/>
    <property type="molecule type" value="Genomic_DNA"/>
</dbReference>
<dbReference type="SUPFAM" id="SSF81296">
    <property type="entry name" value="E set domains"/>
    <property type="match status" value="1"/>
</dbReference>
<dbReference type="GO" id="GO:0016787">
    <property type="term" value="F:hydrolase activity"/>
    <property type="evidence" value="ECO:0007669"/>
    <property type="project" value="UniProtKB-KW"/>
</dbReference>
<dbReference type="Pfam" id="PF21188">
    <property type="entry name" value="BRR2_plug"/>
    <property type="match status" value="1"/>
</dbReference>
<dbReference type="SUPFAM" id="SSF46785">
    <property type="entry name" value="Winged helix' DNA-binding domain"/>
    <property type="match status" value="2"/>
</dbReference>
<dbReference type="PROSITE" id="PS51192">
    <property type="entry name" value="HELICASE_ATP_BIND_1"/>
    <property type="match status" value="2"/>
</dbReference>
<keyword evidence="3" id="KW-0677">Repeat</keyword>
<comment type="caution">
    <text evidence="13">The sequence shown here is derived from an EMBL/GenBank/DDBJ whole genome shotgun (WGS) entry which is preliminary data.</text>
</comment>
<name>A0A4Y7T6M6_COPMI</name>
<sequence>MSGKGGKPDLSGYNYGAIASLVLTADKSALPRRDKEPDGAPTSLAGRIDVREMGSRVIREAPKDVDKKKRKAADAEREDGMGGSDMRTFIEATQDVEGLTYRPRTAETREVYQLMLASVHTALGDQAQDIVRSAADTVLESLKNEAIKDFDKKKEVEDVLGPIPNETFAQLVNLSKKITDYNAEDETMADPDAERRDADIEDGVNVEEHSEDEEGFEVDTESDEEDEEEEKLKNSSLGVRPRRQRPARTKDIVSPRTIDGFWVQRQISEIYPDPVTAADKATQVLTILGSESSARDAENQLMELFDYQSFHVIAKFIKNRDAVVWCTKLSRSNPEERVNVEVAMREKGVGWILRDLAGDGQAKGRGDGSAPTHAAPAPTSSIQPKRNVDLESLAFSPGRSANFQKDRSSGARKGFEEIHVPAPKSKPVGEGELVTVDSLPDWARKAFGPKVRNLNRVQSKLYPVAFGTDEPILLCAPTGAGKTNVAMLTILNELSKHINPDGSMDLDTFKIVYIAPMKALVQEMVGNFSTRLKPYNIKVGELTGDAQMTKQQIAETQIIVTTPEKWDVITRKSTDTSYTNLVRLIIIDEIHLLHDERGPVLESIVARTIRRMEQTGEYVRLVGLSATLPNYQDVATFLRVDEKKGLFYFDASYRPCALQQQFVGVTEKKAIKRYQVMNEVCYEKVMDHAGKNQTLVFTAKYLRDRAVEKEEITQVVKPDGATREVLLGEVENVRDPNLKDLLPFGFAIHHAGMAREDRNTVEDLFAEGYIQVLVCTATLAWGVNLPAHTVIIKGTQIYNPEKGRWVELSSQDVLQMLGRAGRPQFDTFGEGVIITNHSEMQYYLSLLNQQLPIESQFVAKLADNLNAEVVLGTVRSREEAVEWLGYTYYYVRMLRSPGLYGVSVDYQDPSDPTLLQKRADIIHSAAVLLEKCQLIKYERGGKGRFVSTELGRIASHYYVGYNSMMVYNQYLKENMGMLELFRVFAMSNEFKLLPEKMELARLLERVPIPVKESVDEPPAKINVLLQAFISGLKLDGFVLVADMVFVQQSAGRILRAIFEICLKRGWAVPAKAALDMCKMVEKRMWGSMTPLRQFPKVPGEVIRKAEGKQFPWYRYFDLSPPEIGELLGLPKEGRRVHRLVHTFPKLQLQAQVQPITRSLLRIDLSIVPDFQWDPEVHGGAESFHILVEDVDGEVILFHDTFQLRQRYAQDEHNVTITVPMFEPVPPNYYISLISDRWLHAETRLPISFKHLILPEKFPAPTPLLDLQPLPLTALHNKEFEAIYAERIKNFNKIQTQVFQALYTTDENVFIGAPAGSGKTICAEFALMRLWSARGEQKRAVCIEPYQEMVDLRVREWKEKFGSVQGGKEIVSLTGETSADLRLLEKGDVIVCTPTQWDVISRRWRQRKNVQNLGLLIADEIQMVGGEVGPTYEVIISRTRIVACGVSLANARDLGEWMGAPSHAIFNFSPSARPLDMDIHLQSFSIPHFPSLMIAMSKPAYLAIAEYSPTKPVIVFVPSRRQCALTVDDLLTHCNADDKADRFLNIELEDLQPHLDHLRDKALAETLKHGIGYFHEALDKQDKRIVQRLFESGAIQVLVASKDTAWSLPVASYMVIIMGVQSYEGKEHRYIDYPVMDVLQMMGRACRPLEDERSRCVLMCQQTRKDFYKKFLAEGLPIESHLPTHMLHDYFLAEIAVKTIENKQDAMDILTWTYFYRRMTQNPNYYNLHNVSHQHLSDHLSELVENTLSDLVNSKCISIEDEMDVSPLNLGMIAAYYNISYVTVEVYTLSLKERTKLKGLLEVVASSAEFETIPIRRHEEALLKRIYDRVPAPHFKTFLLLQAHFSRIHLPPDLAADQVLVLEKVLNLLSACVDVMSSNAWLNALGAMDLSQMCVQAMWETDSPLKQIPHFEPEVINRCKDAGVESVYDIMELEDDVRNNLLQMTAPQMRDVATFVNSYPTLDVAHQLVKGEYTAGAPIYLQVALSRDADDEDDEDAAADPTVIAPYYPLQKMANWWLVVGDPTTKQLLVIKKVTVTKNLKVKLEFTLPQGSHKLKLYVICDSYVGADHDISLDPIDVAEGEESDSDEDMESDEE</sequence>
<dbReference type="Pfam" id="PF02889">
    <property type="entry name" value="Sec63"/>
    <property type="match status" value="2"/>
</dbReference>
<accession>A0A4Y7T6M6</accession>
<keyword evidence="6" id="KW-0347">Helicase</keyword>
<evidence type="ECO:0000259" key="11">
    <source>
        <dbReference type="PROSITE" id="PS51192"/>
    </source>
</evidence>
<proteinExistence type="predicted"/>
<dbReference type="SMART" id="SM00382">
    <property type="entry name" value="AAA"/>
    <property type="match status" value="2"/>
</dbReference>
<feature type="compositionally biased region" description="Acidic residues" evidence="10">
    <location>
        <begin position="2076"/>
        <end position="2094"/>
    </location>
</feature>
<evidence type="ECO:0000256" key="1">
    <source>
        <dbReference type="ARBA" id="ARBA00004123"/>
    </source>
</evidence>
<feature type="region of interest" description="Disordered" evidence="10">
    <location>
        <begin position="26"/>
        <end position="89"/>
    </location>
</feature>
<evidence type="ECO:0000256" key="7">
    <source>
        <dbReference type="ARBA" id="ARBA00022840"/>
    </source>
</evidence>
<dbReference type="GO" id="GO:0005524">
    <property type="term" value="F:ATP binding"/>
    <property type="evidence" value="ECO:0007669"/>
    <property type="project" value="UniProtKB-KW"/>
</dbReference>
<dbReference type="Pfam" id="PF00270">
    <property type="entry name" value="DEAD"/>
    <property type="match status" value="2"/>
</dbReference>
<dbReference type="InterPro" id="IPR050474">
    <property type="entry name" value="Hel308_SKI2-like"/>
</dbReference>
<feature type="compositionally biased region" description="Basic and acidic residues" evidence="10">
    <location>
        <begin position="29"/>
        <end position="38"/>
    </location>
</feature>
<dbReference type="Pfam" id="PF23445">
    <property type="entry name" value="WHD_SNRNP200"/>
    <property type="match status" value="2"/>
</dbReference>
<feature type="domain" description="Helicase ATP-binding" evidence="11">
    <location>
        <begin position="1299"/>
        <end position="1465"/>
    </location>
</feature>
<comment type="subcellular location">
    <subcellularLocation>
        <location evidence="1">Nucleus</location>
    </subcellularLocation>
</comment>
<dbReference type="OrthoDB" id="5575at2759"/>
<dbReference type="PANTHER" id="PTHR47961:SF4">
    <property type="entry name" value="ACTIVATING SIGNAL COINTEGRATOR 1 COMPLEX SUBUNIT 3"/>
    <property type="match status" value="1"/>
</dbReference>
<dbReference type="PIRSF" id="PIRSF039073">
    <property type="entry name" value="BRR2"/>
    <property type="match status" value="1"/>
</dbReference>
<dbReference type="InterPro" id="IPR003593">
    <property type="entry name" value="AAA+_ATPase"/>
</dbReference>
<dbReference type="CDD" id="cd18795">
    <property type="entry name" value="SF2_C_Ski2"/>
    <property type="match status" value="1"/>
</dbReference>
<dbReference type="FunFam" id="3.40.50.300:FF:000062">
    <property type="entry name" value="U5 small nuclear ribonucleoprotein helicase"/>
    <property type="match status" value="1"/>
</dbReference>
<feature type="compositionally biased region" description="Acidic residues" evidence="10">
    <location>
        <begin position="199"/>
        <end position="229"/>
    </location>
</feature>
<dbReference type="FunFam" id="3.40.50.300:FF:000368">
    <property type="entry name" value="U5 small nuclear ribonucleoprotein 200 kDa helicase"/>
    <property type="match status" value="1"/>
</dbReference>
<dbReference type="InterPro" id="IPR027417">
    <property type="entry name" value="P-loop_NTPase"/>
</dbReference>
<dbReference type="STRING" id="71717.A0A4Y7T6M6"/>
<dbReference type="SUPFAM" id="SSF52540">
    <property type="entry name" value="P-loop containing nucleoside triphosphate hydrolases"/>
    <property type="match status" value="4"/>
</dbReference>
<evidence type="ECO:0000256" key="6">
    <source>
        <dbReference type="ARBA" id="ARBA00022806"/>
    </source>
</evidence>
<dbReference type="FunFam" id="1.10.3380.10:FF:000001">
    <property type="entry name" value="U5 small nuclear ribonucleoprotein helicase"/>
    <property type="match status" value="1"/>
</dbReference>
<feature type="compositionally biased region" description="Low complexity" evidence="10">
    <location>
        <begin position="369"/>
        <end position="381"/>
    </location>
</feature>
<dbReference type="SMART" id="SM00973">
    <property type="entry name" value="Sec63"/>
    <property type="match status" value="2"/>
</dbReference>
<dbReference type="Gene3D" id="1.10.150.20">
    <property type="entry name" value="5' to 3' exonuclease, C-terminal subdomain"/>
    <property type="match status" value="2"/>
</dbReference>
<dbReference type="PANTHER" id="PTHR47961">
    <property type="entry name" value="DNA POLYMERASE THETA, PUTATIVE (AFU_ORTHOLOGUE AFUA_1G05260)-RELATED"/>
    <property type="match status" value="1"/>
</dbReference>
<organism evidence="13 14">
    <name type="scientific">Coprinellus micaceus</name>
    <name type="common">Glistening ink-cap mushroom</name>
    <name type="synonym">Coprinus micaceus</name>
    <dbReference type="NCBI Taxonomy" id="71717"/>
    <lineage>
        <taxon>Eukaryota</taxon>
        <taxon>Fungi</taxon>
        <taxon>Dikarya</taxon>
        <taxon>Basidiomycota</taxon>
        <taxon>Agaricomycotina</taxon>
        <taxon>Agaricomycetes</taxon>
        <taxon>Agaricomycetidae</taxon>
        <taxon>Agaricales</taxon>
        <taxon>Agaricineae</taxon>
        <taxon>Psathyrellaceae</taxon>
        <taxon>Coprinellus</taxon>
    </lineage>
</organism>
<feature type="region of interest" description="Disordered" evidence="10">
    <location>
        <begin position="360"/>
        <end position="387"/>
    </location>
</feature>
<evidence type="ECO:0000256" key="8">
    <source>
        <dbReference type="ARBA" id="ARBA00023242"/>
    </source>
</evidence>
<dbReference type="GO" id="GO:0005682">
    <property type="term" value="C:U5 snRNP"/>
    <property type="evidence" value="ECO:0007669"/>
    <property type="project" value="UniProtKB-ARBA"/>
</dbReference>
<dbReference type="Pfam" id="PF00271">
    <property type="entry name" value="Helicase_C"/>
    <property type="match status" value="1"/>
</dbReference>
<dbReference type="SUPFAM" id="SSF158702">
    <property type="entry name" value="Sec63 N-terminal domain-like"/>
    <property type="match status" value="2"/>
</dbReference>
<dbReference type="InterPro" id="IPR014001">
    <property type="entry name" value="Helicase_ATP-bd"/>
</dbReference>
<dbReference type="Proteomes" id="UP000298030">
    <property type="component" value="Unassembled WGS sequence"/>
</dbReference>
<dbReference type="CDD" id="cd18019">
    <property type="entry name" value="DEXHc_Brr2_1"/>
    <property type="match status" value="1"/>
</dbReference>
<gene>
    <name evidence="13" type="ORF">FA13DRAFT_1764714</name>
</gene>
<feature type="domain" description="Helicase ATP-binding" evidence="11">
    <location>
        <begin position="463"/>
        <end position="646"/>
    </location>
</feature>
<evidence type="ECO:0000256" key="3">
    <source>
        <dbReference type="ARBA" id="ARBA00022737"/>
    </source>
</evidence>
<dbReference type="FunFam" id="1.10.10.10:FF:000012">
    <property type="entry name" value="U5 small nuclear ribonucleoprotein helicase"/>
    <property type="match status" value="1"/>
</dbReference>
<dbReference type="FunFam" id="1.10.10.10:FF:000024">
    <property type="entry name" value="U5 small nuclear ribonucleoprotein helicase"/>
    <property type="match status" value="1"/>
</dbReference>
<dbReference type="InterPro" id="IPR048863">
    <property type="entry name" value="BRR2_plug"/>
</dbReference>
<dbReference type="InterPro" id="IPR057842">
    <property type="entry name" value="WH_MER3"/>
</dbReference>
<dbReference type="GO" id="GO:0000393">
    <property type="term" value="P:spliceosomal conformational changes to generate catalytic conformation"/>
    <property type="evidence" value="ECO:0007669"/>
    <property type="project" value="UniProtKB-ARBA"/>
</dbReference>
<dbReference type="InterPro" id="IPR001650">
    <property type="entry name" value="Helicase_C-like"/>
</dbReference>
<dbReference type="EC" id="3.6.4.13" evidence="2"/>
<reference evidence="13 14" key="1">
    <citation type="journal article" date="2019" name="Nat. Ecol. Evol.">
        <title>Megaphylogeny resolves global patterns of mushroom evolution.</title>
        <authorList>
            <person name="Varga T."/>
            <person name="Krizsan K."/>
            <person name="Foldi C."/>
            <person name="Dima B."/>
            <person name="Sanchez-Garcia M."/>
            <person name="Sanchez-Ramirez S."/>
            <person name="Szollosi G.J."/>
            <person name="Szarkandi J.G."/>
            <person name="Papp V."/>
            <person name="Albert L."/>
            <person name="Andreopoulos W."/>
            <person name="Angelini C."/>
            <person name="Antonin V."/>
            <person name="Barry K.W."/>
            <person name="Bougher N.L."/>
            <person name="Buchanan P."/>
            <person name="Buyck B."/>
            <person name="Bense V."/>
            <person name="Catcheside P."/>
            <person name="Chovatia M."/>
            <person name="Cooper J."/>
            <person name="Damon W."/>
            <person name="Desjardin D."/>
            <person name="Finy P."/>
            <person name="Geml J."/>
            <person name="Haridas S."/>
            <person name="Hughes K."/>
            <person name="Justo A."/>
            <person name="Karasinski D."/>
            <person name="Kautmanova I."/>
            <person name="Kiss B."/>
            <person name="Kocsube S."/>
            <person name="Kotiranta H."/>
            <person name="LaButti K.M."/>
            <person name="Lechner B.E."/>
            <person name="Liimatainen K."/>
            <person name="Lipzen A."/>
            <person name="Lukacs Z."/>
            <person name="Mihaltcheva S."/>
            <person name="Morgado L.N."/>
            <person name="Niskanen T."/>
            <person name="Noordeloos M.E."/>
            <person name="Ohm R.A."/>
            <person name="Ortiz-Santana B."/>
            <person name="Ovrebo C."/>
            <person name="Racz N."/>
            <person name="Riley R."/>
            <person name="Savchenko A."/>
            <person name="Shiryaev A."/>
            <person name="Soop K."/>
            <person name="Spirin V."/>
            <person name="Szebenyi C."/>
            <person name="Tomsovsky M."/>
            <person name="Tulloss R.E."/>
            <person name="Uehling J."/>
            <person name="Grigoriev I.V."/>
            <person name="Vagvolgyi C."/>
            <person name="Papp T."/>
            <person name="Martin F.M."/>
            <person name="Miettinen O."/>
            <person name="Hibbett D.S."/>
            <person name="Nagy L.G."/>
        </authorList>
    </citation>
    <scope>NUCLEOTIDE SEQUENCE [LARGE SCALE GENOMIC DNA]</scope>
    <source>
        <strain evidence="13 14">FP101781</strain>
    </source>
</reference>
<dbReference type="GO" id="GO:0003676">
    <property type="term" value="F:nucleic acid binding"/>
    <property type="evidence" value="ECO:0007669"/>
    <property type="project" value="InterPro"/>
</dbReference>
<dbReference type="FunFam" id="2.60.40.150:FF:000004">
    <property type="entry name" value="RNA helicase, activating signal cointegrator 1"/>
    <property type="match status" value="1"/>
</dbReference>
<dbReference type="InterPro" id="IPR036390">
    <property type="entry name" value="WH_DNA-bd_sf"/>
</dbReference>
<dbReference type="SMART" id="SM00490">
    <property type="entry name" value="HELICc"/>
    <property type="match status" value="2"/>
</dbReference>
<dbReference type="FunFam" id="3.40.50.300:FF:000254">
    <property type="entry name" value="U5 small nuclear ribonucleoprotein helicase"/>
    <property type="match status" value="1"/>
</dbReference>
<dbReference type="SMART" id="SM00487">
    <property type="entry name" value="DEXDc"/>
    <property type="match status" value="2"/>
</dbReference>
<feature type="region of interest" description="Disordered" evidence="10">
    <location>
        <begin position="2074"/>
        <end position="2094"/>
    </location>
</feature>
<dbReference type="Pfam" id="PF18149">
    <property type="entry name" value="Helicase_PWI"/>
    <property type="match status" value="1"/>
</dbReference>
<comment type="catalytic activity">
    <reaction evidence="9">
        <text>ATP + H2O = ADP + phosphate + H(+)</text>
        <dbReference type="Rhea" id="RHEA:13065"/>
        <dbReference type="ChEBI" id="CHEBI:15377"/>
        <dbReference type="ChEBI" id="CHEBI:15378"/>
        <dbReference type="ChEBI" id="CHEBI:30616"/>
        <dbReference type="ChEBI" id="CHEBI:43474"/>
        <dbReference type="ChEBI" id="CHEBI:456216"/>
        <dbReference type="EC" id="3.6.4.13"/>
    </reaction>
</comment>
<evidence type="ECO:0000256" key="5">
    <source>
        <dbReference type="ARBA" id="ARBA00022801"/>
    </source>
</evidence>
<feature type="compositionally biased region" description="Basic and acidic residues" evidence="10">
    <location>
        <begin position="404"/>
        <end position="419"/>
    </location>
</feature>
<evidence type="ECO:0000259" key="12">
    <source>
        <dbReference type="PROSITE" id="PS51194"/>
    </source>
</evidence>
<evidence type="ECO:0000256" key="10">
    <source>
        <dbReference type="SAM" id="MobiDB-lite"/>
    </source>
</evidence>
<dbReference type="FunFam" id="1.10.150.20:FF:000004">
    <property type="entry name" value="U5 small nuclear ribonucleoprotein helicase"/>
    <property type="match status" value="1"/>
</dbReference>
<dbReference type="GO" id="GO:0003724">
    <property type="term" value="F:RNA helicase activity"/>
    <property type="evidence" value="ECO:0007669"/>
    <property type="project" value="UniProtKB-EC"/>
</dbReference>
<feature type="compositionally biased region" description="Basic and acidic residues" evidence="10">
    <location>
        <begin position="48"/>
        <end position="80"/>
    </location>
</feature>
<evidence type="ECO:0000256" key="9">
    <source>
        <dbReference type="ARBA" id="ARBA00047984"/>
    </source>
</evidence>
<dbReference type="Gene3D" id="3.40.50.300">
    <property type="entry name" value="P-loop containing nucleotide triphosphate hydrolases"/>
    <property type="match status" value="4"/>
</dbReference>